<evidence type="ECO:0000256" key="1">
    <source>
        <dbReference type="SAM" id="SignalP"/>
    </source>
</evidence>
<comment type="caution">
    <text evidence="2">The sequence shown here is derived from an EMBL/GenBank/DDBJ whole genome shotgun (WGS) entry which is preliminary data.</text>
</comment>
<proteinExistence type="predicted"/>
<feature type="chain" id="PRO_5040468734" evidence="1">
    <location>
        <begin position="30"/>
        <end position="131"/>
    </location>
</feature>
<dbReference type="Proteomes" id="UP000782241">
    <property type="component" value="Unassembled WGS sequence"/>
</dbReference>
<reference evidence="2" key="1">
    <citation type="submission" date="2021-04" db="EMBL/GenBank/DDBJ databases">
        <title>Draft genome of Fusarium avenaceum strain F156N33, isolated from an atmospheric sample in Virginia.</title>
        <authorList>
            <person name="Yang S."/>
            <person name="Vinatzer B.A."/>
            <person name="Coleman J."/>
        </authorList>
    </citation>
    <scope>NUCLEOTIDE SEQUENCE</scope>
    <source>
        <strain evidence="2">F156N33</strain>
    </source>
</reference>
<organism evidence="2 3">
    <name type="scientific">Fusarium avenaceum</name>
    <dbReference type="NCBI Taxonomy" id="40199"/>
    <lineage>
        <taxon>Eukaryota</taxon>
        <taxon>Fungi</taxon>
        <taxon>Dikarya</taxon>
        <taxon>Ascomycota</taxon>
        <taxon>Pezizomycotina</taxon>
        <taxon>Sordariomycetes</taxon>
        <taxon>Hypocreomycetidae</taxon>
        <taxon>Hypocreales</taxon>
        <taxon>Nectriaceae</taxon>
        <taxon>Fusarium</taxon>
        <taxon>Fusarium tricinctum species complex</taxon>
    </lineage>
</organism>
<protein>
    <submittedName>
        <fullName evidence="2">Uncharacterized protein</fullName>
    </submittedName>
</protein>
<gene>
    <name evidence="2" type="ORF">KAF25_002558</name>
</gene>
<evidence type="ECO:0000313" key="2">
    <source>
        <dbReference type="EMBL" id="KAG5660915.1"/>
    </source>
</evidence>
<evidence type="ECO:0000313" key="3">
    <source>
        <dbReference type="Proteomes" id="UP000782241"/>
    </source>
</evidence>
<keyword evidence="3" id="KW-1185">Reference proteome</keyword>
<accession>A0A9P7KTX4</accession>
<dbReference type="EMBL" id="JAGPUO010000008">
    <property type="protein sequence ID" value="KAG5660915.1"/>
    <property type="molecule type" value="Genomic_DNA"/>
</dbReference>
<sequence length="131" mass="14159">MLEKHLITFIMFGKLNLFVLGSLLAPVFAARISGTGAAIEISDKRITGTGGIFRDGEVVTGNDIGHGGLIVADPDNAFINEIREAWQTAQGSSSGIYQELQQVKFVLYPGQSKPWPESAYFAIYLAPLNIS</sequence>
<feature type="signal peptide" evidence="1">
    <location>
        <begin position="1"/>
        <end position="29"/>
    </location>
</feature>
<keyword evidence="1" id="KW-0732">Signal</keyword>
<name>A0A9P7KTX4_9HYPO</name>
<dbReference type="AlphaFoldDB" id="A0A9P7KTX4"/>